<sequence>MPDAEPIRDPLSREGLQRLVADCSLLLDYLSRAPDARLDWCFDETRGRATGIPPARLAAPPDQTKTKSEFFEHLTRLAARVRDAGSDEFPLDPAEVALLLTSRDFLSAMAWPSTVETIRVTQAYCAERRRRWEPLWPRIAARFRAGARGGGADDAGDGDRAGFYGRRIARRRDKYQMGLVALVALTVWLSYETLVGQRLIAEAQRFTQTWSKHEEAVQRASRDAVALVRGLHHVEPSREPQPGFQRYCEYVLLAPWGGGGSGQRVASTEPTFTGGQAAAPAVLREFFIDFEHQRLCDKDDDLRSQAATLGQAFQGWTRDIMPVVGVLGLPGDVYGDVRAAVCAARLWLTGGWKGAWEDWERALGAARAHRAPEPPRPCAAGPTAPPPRQRAAAAARERSRETLPPTDALHFWLVRTEVVTGGMLAHLLPCLYAMLGALASMFRRLGERVQAEALSIADHGAMRMTLILGVLAGAIIGLFVGQIPADDSGSTLTLAGLALLAGYAVDRLFNLFDGLSVRLFGESSSEMPRLR</sequence>
<dbReference type="Proteomes" id="UP001501588">
    <property type="component" value="Unassembled WGS sequence"/>
</dbReference>
<keyword evidence="4" id="KW-1185">Reference proteome</keyword>
<organism evidence="3 4">
    <name type="scientific">Craurococcus roseus</name>
    <dbReference type="NCBI Taxonomy" id="77585"/>
    <lineage>
        <taxon>Bacteria</taxon>
        <taxon>Pseudomonadati</taxon>
        <taxon>Pseudomonadota</taxon>
        <taxon>Alphaproteobacteria</taxon>
        <taxon>Acetobacterales</taxon>
        <taxon>Acetobacteraceae</taxon>
        <taxon>Craurococcus</taxon>
    </lineage>
</organism>
<evidence type="ECO:0000313" key="4">
    <source>
        <dbReference type="Proteomes" id="UP001501588"/>
    </source>
</evidence>
<evidence type="ECO:0000256" key="1">
    <source>
        <dbReference type="SAM" id="MobiDB-lite"/>
    </source>
</evidence>
<comment type="caution">
    <text evidence="3">The sequence shown here is derived from an EMBL/GenBank/DDBJ whole genome shotgun (WGS) entry which is preliminary data.</text>
</comment>
<feature type="transmembrane region" description="Helical" evidence="2">
    <location>
        <begin position="464"/>
        <end position="485"/>
    </location>
</feature>
<feature type="transmembrane region" description="Helical" evidence="2">
    <location>
        <begin position="491"/>
        <end position="509"/>
    </location>
</feature>
<feature type="transmembrane region" description="Helical" evidence="2">
    <location>
        <begin position="423"/>
        <end position="443"/>
    </location>
</feature>
<keyword evidence="2" id="KW-0812">Transmembrane</keyword>
<accession>A0ABP3PRU4</accession>
<gene>
    <name evidence="3" type="ORF">GCM10009416_10520</name>
</gene>
<dbReference type="RefSeq" id="WP_343894107.1">
    <property type="nucleotide sequence ID" value="NZ_BAAAFZ010000008.1"/>
</dbReference>
<keyword evidence="2" id="KW-1133">Transmembrane helix</keyword>
<keyword evidence="2" id="KW-0472">Membrane</keyword>
<dbReference type="EMBL" id="BAAAFZ010000008">
    <property type="protein sequence ID" value="GAA0573718.1"/>
    <property type="molecule type" value="Genomic_DNA"/>
</dbReference>
<protein>
    <submittedName>
        <fullName evidence="3">Uncharacterized protein</fullName>
    </submittedName>
</protein>
<evidence type="ECO:0000256" key="2">
    <source>
        <dbReference type="SAM" id="Phobius"/>
    </source>
</evidence>
<proteinExistence type="predicted"/>
<evidence type="ECO:0000313" key="3">
    <source>
        <dbReference type="EMBL" id="GAA0573718.1"/>
    </source>
</evidence>
<reference evidence="4" key="1">
    <citation type="journal article" date="2019" name="Int. J. Syst. Evol. Microbiol.">
        <title>The Global Catalogue of Microorganisms (GCM) 10K type strain sequencing project: providing services to taxonomists for standard genome sequencing and annotation.</title>
        <authorList>
            <consortium name="The Broad Institute Genomics Platform"/>
            <consortium name="The Broad Institute Genome Sequencing Center for Infectious Disease"/>
            <person name="Wu L."/>
            <person name="Ma J."/>
        </authorList>
    </citation>
    <scope>NUCLEOTIDE SEQUENCE [LARGE SCALE GENOMIC DNA]</scope>
    <source>
        <strain evidence="4">JCM 9933</strain>
    </source>
</reference>
<name>A0ABP3PRU4_9PROT</name>
<feature type="region of interest" description="Disordered" evidence="1">
    <location>
        <begin position="368"/>
        <end position="400"/>
    </location>
</feature>